<keyword evidence="4 5" id="KW-0732">Signal</keyword>
<protein>
    <submittedName>
        <fullName evidence="7">Oligopeptide ABC transporter, periplasmic oligopeptide-binding protein OppA</fullName>
    </submittedName>
</protein>
<dbReference type="FunFam" id="3.90.76.10:FF:000001">
    <property type="entry name" value="Oligopeptide ABC transporter substrate-binding protein"/>
    <property type="match status" value="1"/>
</dbReference>
<proteinExistence type="inferred from homology"/>
<gene>
    <name evidence="7" type="ordered locus">TEQUI_0636</name>
</gene>
<dbReference type="Proteomes" id="UP000007472">
    <property type="component" value="Chromosome"/>
</dbReference>
<dbReference type="Pfam" id="PF00496">
    <property type="entry name" value="SBP_bac_5"/>
    <property type="match status" value="1"/>
</dbReference>
<feature type="signal peptide" evidence="5">
    <location>
        <begin position="1"/>
        <end position="22"/>
    </location>
</feature>
<dbReference type="KEGG" id="teq:TEQUI_0636"/>
<dbReference type="Gene3D" id="3.90.76.10">
    <property type="entry name" value="Dipeptide-binding Protein, Domain 1"/>
    <property type="match status" value="1"/>
</dbReference>
<dbReference type="FunFam" id="3.10.105.10:FF:000001">
    <property type="entry name" value="Oligopeptide ABC transporter, oligopeptide-binding protein"/>
    <property type="match status" value="1"/>
</dbReference>
<dbReference type="GO" id="GO:1904680">
    <property type="term" value="F:peptide transmembrane transporter activity"/>
    <property type="evidence" value="ECO:0007669"/>
    <property type="project" value="TreeGrafter"/>
</dbReference>
<sequence>MKFGIAKLLCASLVIATSPLIAKTTLYMNNVEEPSSLHPAQGFNTNSWEPLNNIMEGLVRLDNNHNAAPAVAESYSVSEDGLVYTFKLRKEAKWSNGDPLTAHDFVYSWTSMLDPKTASPAAFLGLDIKGAQAFNEGKGTELGIKAIDDYTFEVILEKPNVAFLNIISNPNFFPVNRKVAQDNPKWFTEAKTFVGNGPFLLKEWKHSEGLKLEKNPNYWDKDAVKVDEVDMVMVNDENTSYQMYRSDELDLTPSPIPAAMYDKLKDNKELQNLPTAGTYFFRFNVGMEPFNNKNIRKAFAMAINRDDLVKYVVKQGRKTADGFVAPGFIGPNSKDFREDAGALIKFDSTEAKKLLKEGMKEQGYSELPEVTLSFVSNPSDKKIAETIQNMLKQNLGVDIKLQSMESKVFFAKQRASELQFSRSSFLNDYADPYNSLESFITGSTMNRTNWSNQKYDELIKAARNEVDAGKRWNLLVEAEKILLDEAPIFPLYYYNQIFMQKPNVKGILRHPVGYIDLKEASKD</sequence>
<dbReference type="AlphaFoldDB" id="A0A654KGK4"/>
<evidence type="ECO:0000256" key="4">
    <source>
        <dbReference type="ARBA" id="ARBA00022729"/>
    </source>
</evidence>
<evidence type="ECO:0000256" key="2">
    <source>
        <dbReference type="ARBA" id="ARBA00005695"/>
    </source>
</evidence>
<dbReference type="PIRSF" id="PIRSF002741">
    <property type="entry name" value="MppA"/>
    <property type="match status" value="1"/>
</dbReference>
<dbReference type="CDD" id="cd08504">
    <property type="entry name" value="PBP2_OppA"/>
    <property type="match status" value="1"/>
</dbReference>
<evidence type="ECO:0000256" key="5">
    <source>
        <dbReference type="SAM" id="SignalP"/>
    </source>
</evidence>
<dbReference type="InterPro" id="IPR039424">
    <property type="entry name" value="SBP_5"/>
</dbReference>
<dbReference type="SUPFAM" id="SSF53850">
    <property type="entry name" value="Periplasmic binding protein-like II"/>
    <property type="match status" value="1"/>
</dbReference>
<evidence type="ECO:0000256" key="1">
    <source>
        <dbReference type="ARBA" id="ARBA00004196"/>
    </source>
</evidence>
<feature type="chain" id="PRO_5024950904" evidence="5">
    <location>
        <begin position="23"/>
        <end position="523"/>
    </location>
</feature>
<dbReference type="PANTHER" id="PTHR30290:SF79">
    <property type="entry name" value="DIPEPTIDE-BINDING PROTEIN DPPE"/>
    <property type="match status" value="1"/>
</dbReference>
<dbReference type="InterPro" id="IPR030678">
    <property type="entry name" value="Peptide/Ni-bd"/>
</dbReference>
<feature type="domain" description="Solute-binding protein family 5" evidence="6">
    <location>
        <begin position="68"/>
        <end position="445"/>
    </location>
</feature>
<comment type="similarity">
    <text evidence="2">Belongs to the bacterial solute-binding protein 5 family.</text>
</comment>
<reference evidence="7 8" key="1">
    <citation type="journal article" date="2011" name="J. Bacteriol.">
        <title>Genome sequence of Taylorella equigenitalis MCE9, the causative agent of contagious equine metritis.</title>
        <authorList>
            <person name="Hebert L."/>
            <person name="Moumen B."/>
            <person name="Duquesne F."/>
            <person name="Breuil M.F."/>
            <person name="Laugier C."/>
            <person name="Batto J.M."/>
            <person name="Renault P."/>
            <person name="Petry S."/>
        </authorList>
    </citation>
    <scope>NUCLEOTIDE SEQUENCE [LARGE SCALE GENOMIC DNA]</scope>
    <source>
        <strain evidence="7 8">MCE9</strain>
    </source>
</reference>
<dbReference type="Gene3D" id="3.40.190.10">
    <property type="entry name" value="Periplasmic binding protein-like II"/>
    <property type="match status" value="1"/>
</dbReference>
<dbReference type="InterPro" id="IPR000914">
    <property type="entry name" value="SBP_5_dom"/>
</dbReference>
<organism evidence="7 8">
    <name type="scientific">Taylorella equigenitalis (strain MCE9)</name>
    <dbReference type="NCBI Taxonomy" id="937774"/>
    <lineage>
        <taxon>Bacteria</taxon>
        <taxon>Pseudomonadati</taxon>
        <taxon>Pseudomonadota</taxon>
        <taxon>Betaproteobacteria</taxon>
        <taxon>Burkholderiales</taxon>
        <taxon>Alcaligenaceae</taxon>
        <taxon>Taylorella</taxon>
    </lineage>
</organism>
<evidence type="ECO:0000256" key="3">
    <source>
        <dbReference type="ARBA" id="ARBA00022448"/>
    </source>
</evidence>
<name>A0A654KGK4_TAYEM</name>
<dbReference type="GO" id="GO:0030288">
    <property type="term" value="C:outer membrane-bounded periplasmic space"/>
    <property type="evidence" value="ECO:0007669"/>
    <property type="project" value="UniProtKB-ARBA"/>
</dbReference>
<dbReference type="Gene3D" id="3.10.105.10">
    <property type="entry name" value="Dipeptide-binding Protein, Domain 3"/>
    <property type="match status" value="1"/>
</dbReference>
<dbReference type="PANTHER" id="PTHR30290">
    <property type="entry name" value="PERIPLASMIC BINDING COMPONENT OF ABC TRANSPORTER"/>
    <property type="match status" value="1"/>
</dbReference>
<accession>A0A654KGK4</accession>
<evidence type="ECO:0000313" key="7">
    <source>
        <dbReference type="EMBL" id="ADU91574.1"/>
    </source>
</evidence>
<dbReference type="GO" id="GO:0015833">
    <property type="term" value="P:peptide transport"/>
    <property type="evidence" value="ECO:0007669"/>
    <property type="project" value="TreeGrafter"/>
</dbReference>
<evidence type="ECO:0000313" key="8">
    <source>
        <dbReference type="Proteomes" id="UP000007472"/>
    </source>
</evidence>
<dbReference type="EMBL" id="CP002456">
    <property type="protein sequence ID" value="ADU91574.1"/>
    <property type="molecule type" value="Genomic_DNA"/>
</dbReference>
<keyword evidence="3" id="KW-0813">Transport</keyword>
<evidence type="ECO:0000259" key="6">
    <source>
        <dbReference type="Pfam" id="PF00496"/>
    </source>
</evidence>
<dbReference type="GO" id="GO:0043190">
    <property type="term" value="C:ATP-binding cassette (ABC) transporter complex"/>
    <property type="evidence" value="ECO:0007669"/>
    <property type="project" value="InterPro"/>
</dbReference>
<comment type="subcellular location">
    <subcellularLocation>
        <location evidence="1">Cell envelope</location>
    </subcellularLocation>
</comment>